<accession>A0A1B1M1Y0</accession>
<proteinExistence type="predicted"/>
<dbReference type="EMBL" id="CP016438">
    <property type="protein sequence ID" value="ANS62437.1"/>
    <property type="molecule type" value="Genomic_DNA"/>
</dbReference>
<sequence length="74" mass="7483">MVRNSIASAGSSTGYLVLAATPGNGITLQSDSNGDGYLDTNVFKTGSSALAPVWLRLVRNGTSVTGSYSADGIT</sequence>
<reference evidence="1 2" key="1">
    <citation type="submission" date="2016-07" db="EMBL/GenBank/DDBJ databases">
        <title>Enhancement of antibiotic productionsby engineered nitrateutilization in actinobacteria.</title>
        <authorList>
            <person name="Meng S.C."/>
        </authorList>
    </citation>
    <scope>NUCLEOTIDE SEQUENCE [LARGE SCALE GENOMIC DNA]</scope>
    <source>
        <strain evidence="1 2">NRRL 2936</strain>
    </source>
</reference>
<dbReference type="OrthoDB" id="9808066at2"/>
<name>A0A1B1M1Y0_STRLN</name>
<dbReference type="KEGG" id="sls:SLINC_0213"/>
<keyword evidence="1" id="KW-0378">Hydrolase</keyword>
<evidence type="ECO:0000313" key="2">
    <source>
        <dbReference type="Proteomes" id="UP000092598"/>
    </source>
</evidence>
<evidence type="ECO:0000313" key="1">
    <source>
        <dbReference type="EMBL" id="ANS62437.1"/>
    </source>
</evidence>
<keyword evidence="2" id="KW-1185">Reference proteome</keyword>
<dbReference type="Proteomes" id="UP000092598">
    <property type="component" value="Chromosome"/>
</dbReference>
<organism evidence="1 2">
    <name type="scientific">Streptomyces lincolnensis</name>
    <dbReference type="NCBI Taxonomy" id="1915"/>
    <lineage>
        <taxon>Bacteria</taxon>
        <taxon>Bacillati</taxon>
        <taxon>Actinomycetota</taxon>
        <taxon>Actinomycetes</taxon>
        <taxon>Kitasatosporales</taxon>
        <taxon>Streptomycetaceae</taxon>
        <taxon>Streptomyces</taxon>
    </lineage>
</organism>
<dbReference type="GO" id="GO:0016787">
    <property type="term" value="F:hydrolase activity"/>
    <property type="evidence" value="ECO:0007669"/>
    <property type="project" value="UniProtKB-KW"/>
</dbReference>
<protein>
    <submittedName>
        <fullName evidence="1">Glycoside hydrolase family protein</fullName>
    </submittedName>
</protein>
<dbReference type="AlphaFoldDB" id="A0A1B1M1Y0"/>
<dbReference type="STRING" id="1915.SLINC_0213"/>
<gene>
    <name evidence="1" type="ORF">SLINC_0213</name>
</gene>
<dbReference type="RefSeq" id="WP_067425552.1">
    <property type="nucleotide sequence ID" value="NZ_CP016438.1"/>
</dbReference>
<dbReference type="PATRIC" id="fig|1915.4.peg.300"/>